<organism evidence="3 4">
    <name type="scientific">Angomonas deanei</name>
    <dbReference type="NCBI Taxonomy" id="59799"/>
    <lineage>
        <taxon>Eukaryota</taxon>
        <taxon>Discoba</taxon>
        <taxon>Euglenozoa</taxon>
        <taxon>Kinetoplastea</taxon>
        <taxon>Metakinetoplastina</taxon>
        <taxon>Trypanosomatida</taxon>
        <taxon>Trypanosomatidae</taxon>
        <taxon>Strigomonadinae</taxon>
        <taxon>Angomonas</taxon>
    </lineage>
</organism>
<keyword evidence="4" id="KW-1185">Reference proteome</keyword>
<feature type="compositionally biased region" description="Basic and acidic residues" evidence="1">
    <location>
        <begin position="826"/>
        <end position="847"/>
    </location>
</feature>
<evidence type="ECO:0000256" key="1">
    <source>
        <dbReference type="SAM" id="MobiDB-lite"/>
    </source>
</evidence>
<dbReference type="VEuPathDB" id="TriTrypDB:ADEAN_000388700"/>
<feature type="transmembrane region" description="Helical" evidence="2">
    <location>
        <begin position="714"/>
        <end position="735"/>
    </location>
</feature>
<feature type="region of interest" description="Disordered" evidence="1">
    <location>
        <begin position="768"/>
        <end position="805"/>
    </location>
</feature>
<sequence>MAARFVTFTPLTAGESLVIPSSIMDGSHMSFEPKCLAKQSETGSANTIWEWTDAEASPPKGHLNTVTKEYKSGANYYHTFGGNHRYCDVFRRDPCTYAPFLTPTLNDDNNNDIDDSPSVQWKLYVNDCDATWVGRASVESLRALRQPDGSATFNLINENQLEGTLYTQVVKPTSWTEPAKGVVSSSKAYKLVLTIKDSIVVDIAVNGGSSMKASTDIQFVSSEHKSTTERVYGYALRIFPYRVNATTQSNEYIDNCKIKDVTLIDYTVKSPNKYDCPTCTGTRYSCTGTGNGYETDCGDAEVVRFEPYDESIINWDQTEESLGGKNLFPSTDLNSTYMLLHRFFVRVRGSNTASSAGSSPMIHFRLKILLDSGESFEVSVDQTSYVSEINANFVHSKVCRSTSYWPVADALGSSLPAKPYNITLATFPDVKYDETLNAVLLSPEQCEANVGSETQVTLPSQKAATTSGKDATMCAAEDVREYGVSDWVFFALPSVTKAESSSTTSQSDTGILVSDGTLKEGQYTIAEIQYLVLSVKATEAISFLSTAESSDVPDDTTEYINILLDGKKPPVTVDAEEDIWMAPDPSNVEALNTVTYYDWMKYASFLNYRRISLEDASSSKKEGNPFNFAFIPGAVLHSSSSVRVPMYMKLAIKFTTYETSKVGGKDSIVGERMEKLFLILPVSRSTSAELRFETDTYTPKLVDVHVDGIGKKTASWLLIVFFVAVVVILAASIYIEVTYKQKIHNAKYKPKRPDSAVGVRYGRDGKPKAGYGYENDSTIAGSTANRDEASSHTKQKVSAKKGTTSKFGTIQTEQVRVGEDDVSVDIEDKLGDEQERVSIGSDEKAKY</sequence>
<keyword evidence="2" id="KW-1133">Transmembrane helix</keyword>
<feature type="compositionally biased region" description="Polar residues" evidence="1">
    <location>
        <begin position="775"/>
        <end position="784"/>
    </location>
</feature>
<dbReference type="OrthoDB" id="242351at2759"/>
<keyword evidence="2" id="KW-0472">Membrane</keyword>
<name>S9U3B7_9TRYP</name>
<dbReference type="AlphaFoldDB" id="S9U3B7"/>
<evidence type="ECO:0000313" key="3">
    <source>
        <dbReference type="EMBL" id="CAD2216425.1"/>
    </source>
</evidence>
<keyword evidence="2" id="KW-0812">Transmembrane</keyword>
<evidence type="ECO:0000313" key="4">
    <source>
        <dbReference type="Proteomes" id="UP000515908"/>
    </source>
</evidence>
<proteinExistence type="predicted"/>
<dbReference type="Proteomes" id="UP000515908">
    <property type="component" value="Chromosome 06"/>
</dbReference>
<dbReference type="EMBL" id="LR877150">
    <property type="protein sequence ID" value="CAD2216425.1"/>
    <property type="molecule type" value="Genomic_DNA"/>
</dbReference>
<feature type="region of interest" description="Disordered" evidence="1">
    <location>
        <begin position="818"/>
        <end position="847"/>
    </location>
</feature>
<protein>
    <submittedName>
        <fullName evidence="3">Uncharacterized protein</fullName>
    </submittedName>
</protein>
<reference evidence="3 4" key="1">
    <citation type="submission" date="2020-08" db="EMBL/GenBank/DDBJ databases">
        <authorList>
            <person name="Newling K."/>
            <person name="Davey J."/>
            <person name="Forrester S."/>
        </authorList>
    </citation>
    <scope>NUCLEOTIDE SEQUENCE [LARGE SCALE GENOMIC DNA]</scope>
    <source>
        <strain evidence="4">Crithidia deanei Carvalho (ATCC PRA-265)</strain>
    </source>
</reference>
<gene>
    <name evidence="3" type="ORF">ADEAN_000388700</name>
</gene>
<accession>S9U3B7</accession>
<evidence type="ECO:0000256" key="2">
    <source>
        <dbReference type="SAM" id="Phobius"/>
    </source>
</evidence>